<dbReference type="CDD" id="cd00833">
    <property type="entry name" value="PKS"/>
    <property type="match status" value="1"/>
</dbReference>
<dbReference type="EMBL" id="WRXN01000013">
    <property type="protein sequence ID" value="MVT11423.1"/>
    <property type="molecule type" value="Genomic_DNA"/>
</dbReference>
<dbReference type="Pfam" id="PF00698">
    <property type="entry name" value="Acyl_transf_1"/>
    <property type="match status" value="1"/>
</dbReference>
<evidence type="ECO:0000313" key="7">
    <source>
        <dbReference type="EMBL" id="MVT11423.1"/>
    </source>
</evidence>
<dbReference type="SMART" id="SM00827">
    <property type="entry name" value="PKS_AT"/>
    <property type="match status" value="1"/>
</dbReference>
<dbReference type="InterPro" id="IPR009081">
    <property type="entry name" value="PP-bd_ACP"/>
</dbReference>
<reference evidence="7 8" key="1">
    <citation type="submission" date="2019-12" db="EMBL/GenBank/DDBJ databases">
        <title>Chitinophaga sp. strain ysch24 (GDMCC 1.1355), whole genome shotgun sequence.</title>
        <authorList>
            <person name="Zhang X."/>
        </authorList>
    </citation>
    <scope>NUCLEOTIDE SEQUENCE [LARGE SCALE GENOMIC DNA]</scope>
    <source>
        <strain evidence="8">ysch24</strain>
    </source>
</reference>
<evidence type="ECO:0000256" key="2">
    <source>
        <dbReference type="ARBA" id="ARBA00022450"/>
    </source>
</evidence>
<dbReference type="GO" id="GO:0004312">
    <property type="term" value="F:fatty acid synthase activity"/>
    <property type="evidence" value="ECO:0007669"/>
    <property type="project" value="TreeGrafter"/>
</dbReference>
<evidence type="ECO:0000313" key="8">
    <source>
        <dbReference type="Proteomes" id="UP000461730"/>
    </source>
</evidence>
<comment type="caution">
    <text evidence="7">The sequence shown here is derived from an EMBL/GenBank/DDBJ whole genome shotgun (WGS) entry which is preliminary data.</text>
</comment>
<dbReference type="Pfam" id="PF00109">
    <property type="entry name" value="ketoacyl-synt"/>
    <property type="match status" value="1"/>
</dbReference>
<dbReference type="Pfam" id="PF16197">
    <property type="entry name" value="KAsynt_C_assoc"/>
    <property type="match status" value="1"/>
</dbReference>
<keyword evidence="7" id="KW-0012">Acyltransferase</keyword>
<evidence type="ECO:0000256" key="4">
    <source>
        <dbReference type="ARBA" id="ARBA00022679"/>
    </source>
</evidence>
<name>A0A7K1UAP0_9BACT</name>
<keyword evidence="2" id="KW-0596">Phosphopantetheine</keyword>
<sequence>MTNNQKYTGLEIAIVGMACRFPGARNWREFWDNLSAGEESIRFLSEEELAALGVDRSTFEDGRFVNAVARLQDKDVFDHSFFGYRPDDASIMNPVHRIFHECVWEALEDAGYDPQQQKGGIGLYVGAGDDSNWKLYAGIRNRDRKLDEITFNNLVSKDFLASLLAYKLNLKGPVFSVNTTCSTSLVAVSLACKSLLLGEAKMALAGGITIRTSKERGYFYKEGMILSRDGHCKAFDKEASGTVSGEGAGVVVLKRLADAIADRDHIYCVIKGSAINNDGSRKVGFTASSVEGQAECIARAHKFARVEPHTISYVEAHGTGTLLGDPIEIEALNIAFGKDKTSPIAIGSVKTNIGHLDTAAGVAGLIKTALSLKHKKIPASLHFTAPNPEIDFDGGPFYVNDHLQEWKRNDAAPLRAGISSFGIGGTNVHAVLEEAPAPQATDPERTYKLLTVSAKTEGSLGRYLDSLQDFLLKEPGTNLGDLSYTLQAGRKHFTWRQSLVYRDREDLLSQLQDSRNKGLFVRSQERNGGLVFLFPGQGSQYREMGRDLYAGEPVFRQEMDRGFSIIEKLTGEDFREVLFPSSPEDTRINDTRYTQALIFLVSYSLSRVLQGMGIKPRYMLGHSIGEYVAACMSGVFSFEDGLRLVLKRGALMGSVEKGIMVSVGMSAGQATSYLETGISLAAVNGPEQVVFSGEPSQMASLMDKLSAADIPHVKLHTSHAFHSSMQDPILEAFRSELEQVTFNKPELPFVSNLTGGLISAEQACSADYWVRHLRETVQFSQGVTTLLQQGKGLVFLEVGAGASLSKLVKQHLPGVTDVPVVNLVRGVKEGADDVRYLNNGLGQLWSAGVSLDWDAFYGEERRNRISLPGYSFEPVKFPTEVDPFESGFFSADAVAVTLQEEDTQREYVFVKQERNGLSTVYTAPATETEETLTALFEDFFGMEGIGVEDNFFELGGDSLKGMLLLRRIKKECEINLAVKDFFDRQTIRQIALYIDDIKLLLEEKSNASNKSFII</sequence>
<dbReference type="InterPro" id="IPR014043">
    <property type="entry name" value="Acyl_transferase_dom"/>
</dbReference>
<dbReference type="Gene3D" id="3.30.70.250">
    <property type="entry name" value="Malonyl-CoA ACP transacylase, ACP-binding"/>
    <property type="match status" value="1"/>
</dbReference>
<dbReference type="RefSeq" id="WP_157308850.1">
    <property type="nucleotide sequence ID" value="NZ_WRXN01000013.1"/>
</dbReference>
<dbReference type="Gene3D" id="3.40.366.10">
    <property type="entry name" value="Malonyl-Coenzyme A Acyl Carrier Protein, domain 2"/>
    <property type="match status" value="1"/>
</dbReference>
<dbReference type="FunFam" id="1.10.1200.10:FF:000005">
    <property type="entry name" value="Nonribosomal peptide synthetase 1"/>
    <property type="match status" value="1"/>
</dbReference>
<dbReference type="InterPro" id="IPR032821">
    <property type="entry name" value="PKS_assoc"/>
</dbReference>
<evidence type="ECO:0000256" key="1">
    <source>
        <dbReference type="ARBA" id="ARBA00001957"/>
    </source>
</evidence>
<dbReference type="InterPro" id="IPR014031">
    <property type="entry name" value="Ketoacyl_synth_C"/>
</dbReference>
<dbReference type="SMART" id="SM00825">
    <property type="entry name" value="PKS_KS"/>
    <property type="match status" value="1"/>
</dbReference>
<dbReference type="GO" id="GO:0006633">
    <property type="term" value="P:fatty acid biosynthetic process"/>
    <property type="evidence" value="ECO:0007669"/>
    <property type="project" value="TreeGrafter"/>
</dbReference>
<evidence type="ECO:0000259" key="6">
    <source>
        <dbReference type="PROSITE" id="PS52004"/>
    </source>
</evidence>
<dbReference type="Gene3D" id="1.10.1200.10">
    <property type="entry name" value="ACP-like"/>
    <property type="match status" value="1"/>
</dbReference>
<dbReference type="InterPro" id="IPR016039">
    <property type="entry name" value="Thiolase-like"/>
</dbReference>
<dbReference type="Gene3D" id="3.30.70.3290">
    <property type="match status" value="1"/>
</dbReference>
<dbReference type="Proteomes" id="UP000461730">
    <property type="component" value="Unassembled WGS sequence"/>
</dbReference>
<dbReference type="Pfam" id="PF02801">
    <property type="entry name" value="Ketoacyl-synt_C"/>
    <property type="match status" value="1"/>
</dbReference>
<protein>
    <submittedName>
        <fullName evidence="7">Acyltransferase domain-containing protein</fullName>
    </submittedName>
</protein>
<dbReference type="InterPro" id="IPR001227">
    <property type="entry name" value="Ac_transferase_dom_sf"/>
</dbReference>
<feature type="domain" description="Carrier" evidence="5">
    <location>
        <begin position="923"/>
        <end position="998"/>
    </location>
</feature>
<dbReference type="PROSITE" id="PS00012">
    <property type="entry name" value="PHOSPHOPANTETHEINE"/>
    <property type="match status" value="1"/>
</dbReference>
<dbReference type="PANTHER" id="PTHR43775">
    <property type="entry name" value="FATTY ACID SYNTHASE"/>
    <property type="match status" value="1"/>
</dbReference>
<evidence type="ECO:0000256" key="3">
    <source>
        <dbReference type="ARBA" id="ARBA00022553"/>
    </source>
</evidence>
<dbReference type="PROSITE" id="PS50075">
    <property type="entry name" value="CARRIER"/>
    <property type="match status" value="1"/>
</dbReference>
<dbReference type="InterPro" id="IPR020841">
    <property type="entry name" value="PKS_Beta-ketoAc_synthase_dom"/>
</dbReference>
<proteinExistence type="predicted"/>
<keyword evidence="4 7" id="KW-0808">Transferase</keyword>
<dbReference type="PANTHER" id="PTHR43775:SF51">
    <property type="entry name" value="INACTIVE PHENOLPHTHIOCEROL SYNTHESIS POLYKETIDE SYNTHASE TYPE I PKS1-RELATED"/>
    <property type="match status" value="1"/>
</dbReference>
<dbReference type="SUPFAM" id="SSF55048">
    <property type="entry name" value="Probable ACP-binding domain of malonyl-CoA ACP transacylase"/>
    <property type="match status" value="1"/>
</dbReference>
<dbReference type="InterPro" id="IPR050091">
    <property type="entry name" value="PKS_NRPS_Biosynth_Enz"/>
</dbReference>
<dbReference type="InterPro" id="IPR014030">
    <property type="entry name" value="Ketoacyl_synth_N"/>
</dbReference>
<dbReference type="PROSITE" id="PS52004">
    <property type="entry name" value="KS3_2"/>
    <property type="match status" value="1"/>
</dbReference>
<dbReference type="AlphaFoldDB" id="A0A7K1UAP0"/>
<dbReference type="InterPro" id="IPR006162">
    <property type="entry name" value="Ppantetheine_attach_site"/>
</dbReference>
<dbReference type="SUPFAM" id="SSF47336">
    <property type="entry name" value="ACP-like"/>
    <property type="match status" value="1"/>
</dbReference>
<organism evidence="7 8">
    <name type="scientific">Chitinophaga tropicalis</name>
    <dbReference type="NCBI Taxonomy" id="2683588"/>
    <lineage>
        <taxon>Bacteria</taxon>
        <taxon>Pseudomonadati</taxon>
        <taxon>Bacteroidota</taxon>
        <taxon>Chitinophagia</taxon>
        <taxon>Chitinophagales</taxon>
        <taxon>Chitinophagaceae</taxon>
        <taxon>Chitinophaga</taxon>
    </lineage>
</organism>
<accession>A0A7K1UAP0</accession>
<gene>
    <name evidence="7" type="ORF">GO493_24370</name>
</gene>
<dbReference type="Gene3D" id="3.40.47.10">
    <property type="match status" value="1"/>
</dbReference>
<feature type="domain" description="Ketosynthase family 3 (KS3)" evidence="6">
    <location>
        <begin position="9"/>
        <end position="434"/>
    </location>
</feature>
<keyword evidence="8" id="KW-1185">Reference proteome</keyword>
<dbReference type="InterPro" id="IPR016035">
    <property type="entry name" value="Acyl_Trfase/lysoPLipase"/>
</dbReference>
<dbReference type="Pfam" id="PF00550">
    <property type="entry name" value="PP-binding"/>
    <property type="match status" value="1"/>
</dbReference>
<comment type="cofactor">
    <cofactor evidence="1">
        <name>pantetheine 4'-phosphate</name>
        <dbReference type="ChEBI" id="CHEBI:47942"/>
    </cofactor>
</comment>
<dbReference type="InterPro" id="IPR016036">
    <property type="entry name" value="Malonyl_transacylase_ACP-bd"/>
</dbReference>
<keyword evidence="3" id="KW-0597">Phosphoprotein</keyword>
<dbReference type="InterPro" id="IPR036736">
    <property type="entry name" value="ACP-like_sf"/>
</dbReference>
<dbReference type="SUPFAM" id="SSF53901">
    <property type="entry name" value="Thiolase-like"/>
    <property type="match status" value="1"/>
</dbReference>
<evidence type="ECO:0000259" key="5">
    <source>
        <dbReference type="PROSITE" id="PS50075"/>
    </source>
</evidence>
<dbReference type="SUPFAM" id="SSF52151">
    <property type="entry name" value="FabD/lysophospholipase-like"/>
    <property type="match status" value="1"/>
</dbReference>